<dbReference type="Proteomes" id="UP000182829">
    <property type="component" value="Unassembled WGS sequence"/>
</dbReference>
<feature type="transmembrane region" description="Helical" evidence="2">
    <location>
        <begin position="413"/>
        <end position="432"/>
    </location>
</feature>
<dbReference type="AlphaFoldDB" id="A0A1I3IZF1"/>
<dbReference type="InterPro" id="IPR002816">
    <property type="entry name" value="TraB/PrgY/GumN_fam"/>
</dbReference>
<evidence type="ECO:0000256" key="2">
    <source>
        <dbReference type="SAM" id="Phobius"/>
    </source>
</evidence>
<feature type="transmembrane region" description="Helical" evidence="2">
    <location>
        <begin position="283"/>
        <end position="307"/>
    </location>
</feature>
<feature type="compositionally biased region" description="Low complexity" evidence="1">
    <location>
        <begin position="17"/>
        <end position="27"/>
    </location>
</feature>
<dbReference type="EMBL" id="FORO01000001">
    <property type="protein sequence ID" value="SFI53387.1"/>
    <property type="molecule type" value="Genomic_DNA"/>
</dbReference>
<proteinExistence type="predicted"/>
<feature type="region of interest" description="Disordered" evidence="1">
    <location>
        <begin position="1"/>
        <end position="45"/>
    </location>
</feature>
<feature type="transmembrane region" description="Helical" evidence="2">
    <location>
        <begin position="438"/>
        <end position="458"/>
    </location>
</feature>
<dbReference type="InterPro" id="IPR046345">
    <property type="entry name" value="TraB_PrgY-like"/>
</dbReference>
<dbReference type="Pfam" id="PF01963">
    <property type="entry name" value="TraB_PrgY_gumN"/>
    <property type="match status" value="2"/>
</dbReference>
<dbReference type="RefSeq" id="WP_005581005.1">
    <property type="nucleotide sequence ID" value="NZ_FORO01000001.1"/>
</dbReference>
<reference evidence="3 4" key="1">
    <citation type="submission" date="2016-10" db="EMBL/GenBank/DDBJ databases">
        <authorList>
            <person name="de Groot N.N."/>
        </authorList>
    </citation>
    <scope>NUCLEOTIDE SEQUENCE [LARGE SCALE GENOMIC DNA]</scope>
    <source>
        <strain evidence="3 4">SP2</strain>
    </source>
</reference>
<dbReference type="OrthoDB" id="185689at2157"/>
<feature type="transmembrane region" description="Helical" evidence="2">
    <location>
        <begin position="534"/>
        <end position="561"/>
    </location>
</feature>
<evidence type="ECO:0000313" key="3">
    <source>
        <dbReference type="EMBL" id="SFI53387.1"/>
    </source>
</evidence>
<dbReference type="OMA" id="GRYRQMQ"/>
<protein>
    <submittedName>
        <fullName evidence="3">TraB family protein</fullName>
    </submittedName>
</protein>
<accession>A0A1I3IZF1</accession>
<organism evidence="3 4">
    <name type="scientific">Natronobacterium gregoryi</name>
    <dbReference type="NCBI Taxonomy" id="44930"/>
    <lineage>
        <taxon>Archaea</taxon>
        <taxon>Methanobacteriati</taxon>
        <taxon>Methanobacteriota</taxon>
        <taxon>Stenosarchaea group</taxon>
        <taxon>Halobacteria</taxon>
        <taxon>Halobacteriales</taxon>
        <taxon>Natrialbaceae</taxon>
        <taxon>Natronobacterium</taxon>
    </lineage>
</organism>
<name>A0A1I3IZF1_9EURY</name>
<feature type="compositionally biased region" description="Acidic residues" evidence="1">
    <location>
        <begin position="1"/>
        <end position="11"/>
    </location>
</feature>
<dbReference type="PANTHER" id="PTHR21530">
    <property type="entry name" value="PHEROMONE SHUTDOWN PROTEIN"/>
    <property type="match status" value="1"/>
</dbReference>
<keyword evidence="2" id="KW-0472">Membrane</keyword>
<keyword evidence="2" id="KW-0812">Transmembrane</keyword>
<feature type="transmembrane region" description="Helical" evidence="2">
    <location>
        <begin position="166"/>
        <end position="188"/>
    </location>
</feature>
<dbReference type="PANTHER" id="PTHR21530:SF7">
    <property type="entry name" value="TRAB DOMAIN-CONTAINING PROTEIN"/>
    <property type="match status" value="1"/>
</dbReference>
<feature type="transmembrane region" description="Helical" evidence="2">
    <location>
        <begin position="470"/>
        <end position="489"/>
    </location>
</feature>
<gene>
    <name evidence="3" type="ORF">SAMN05443661_101195</name>
</gene>
<dbReference type="CDD" id="cd14726">
    <property type="entry name" value="TraB_PrgY-like"/>
    <property type="match status" value="1"/>
</dbReference>
<keyword evidence="2" id="KW-1133">Transmembrane helix</keyword>
<dbReference type="GeneID" id="14210151"/>
<sequence>MSDGGDADVPEPPDPPESGGDSGSVDVLGTAHVSQASVDEVHETVDEKRPDVVAVELDEGRYRQMQGGTPDDLEAKDLLSGNTVFQFLAYWMLSYVQSRLGDQFDVEPGADMQAAIDAAERNGSGVALVDRDIQVTIQRFWSRLSFTEKLKMVGGLALGITDPRTLGITFGAVLGLFVGLVGTAFVAPLLGYGETLLFGITDPTTLQYVGSLGVGALVGVLLGLLFLPSLESAGDDGIVAGFQLRLVAGAAVGIVGCLALVATETFVGPLSATNFETAGVYSIRGSVGLVAGLGLGVLAGAIFGFVLESLGGDVEDVEEIDIEELTDGDVVGAMMEEFRRFSPRGANALIDERDAYIAHKLHVLRQQGYDVLAVVGAGHRAGIERYLENPSELPPMESLTGTASSRRFSPLKIFGYLVMVAFFGFFFLLLMAGVRNTFLLQIFLAWFLFNGIFAFTLARLAGARWTSAGVGGLVAWLTSINPMLAPGWFAGYVELRHRPVNVRDIQTLNEIVDDTSRPIGEAVGEMFDVPLFRLIMIVALTNVGSMIASFLFFIVVVPWLGQDIGGVDALMNELLRGARNSLELLRGLIT</sequence>
<evidence type="ECO:0000256" key="1">
    <source>
        <dbReference type="SAM" id="MobiDB-lite"/>
    </source>
</evidence>
<evidence type="ECO:0000313" key="4">
    <source>
        <dbReference type="Proteomes" id="UP000182829"/>
    </source>
</evidence>
<feature type="transmembrane region" description="Helical" evidence="2">
    <location>
        <begin position="242"/>
        <end position="263"/>
    </location>
</feature>
<feature type="transmembrane region" description="Helical" evidence="2">
    <location>
        <begin position="208"/>
        <end position="230"/>
    </location>
</feature>